<feature type="domain" description="ATPase AAA-type core" evidence="1">
    <location>
        <begin position="42"/>
        <end position="324"/>
    </location>
</feature>
<dbReference type="RefSeq" id="WP_004695200.1">
    <property type="nucleotide sequence ID" value="NZ_BBTB01000025.1"/>
</dbReference>
<accession>A0A380U5K0</accession>
<dbReference type="AlphaFoldDB" id="A0A380U5K0"/>
<name>A0A380U5K0_ACIJO</name>
<evidence type="ECO:0000313" key="2">
    <source>
        <dbReference type="EMBL" id="QPS04480.1"/>
    </source>
</evidence>
<dbReference type="SUPFAM" id="SSF52540">
    <property type="entry name" value="P-loop containing nucleoside triphosphate hydrolases"/>
    <property type="match status" value="1"/>
</dbReference>
<reference evidence="3 4" key="1">
    <citation type="submission" date="2018-06" db="EMBL/GenBank/DDBJ databases">
        <authorList>
            <consortium name="Pathogen Informatics"/>
            <person name="Doyle S."/>
        </authorList>
    </citation>
    <scope>NUCLEOTIDE SEQUENCE [LARGE SCALE GENOMIC DNA]</scope>
    <source>
        <strain evidence="3 4">NCTC10308</strain>
    </source>
</reference>
<evidence type="ECO:0000313" key="4">
    <source>
        <dbReference type="Proteomes" id="UP000254227"/>
    </source>
</evidence>
<protein>
    <submittedName>
        <fullName evidence="2 3">ATP-binding protein</fullName>
    </submittedName>
</protein>
<dbReference type="Pfam" id="PF13304">
    <property type="entry name" value="AAA_21"/>
    <property type="match status" value="1"/>
</dbReference>
<dbReference type="GO" id="GO:0016887">
    <property type="term" value="F:ATP hydrolysis activity"/>
    <property type="evidence" value="ECO:0007669"/>
    <property type="project" value="InterPro"/>
</dbReference>
<dbReference type="InterPro" id="IPR003959">
    <property type="entry name" value="ATPase_AAA_core"/>
</dbReference>
<evidence type="ECO:0000313" key="3">
    <source>
        <dbReference type="EMBL" id="SUT96780.1"/>
    </source>
</evidence>
<dbReference type="EMBL" id="UFRV01000006">
    <property type="protein sequence ID" value="SUT96780.1"/>
    <property type="molecule type" value="Genomic_DNA"/>
</dbReference>
<dbReference type="PANTHER" id="PTHR40396:SF1">
    <property type="entry name" value="ATPASE AAA-TYPE CORE DOMAIN-CONTAINING PROTEIN"/>
    <property type="match status" value="1"/>
</dbReference>
<organism evidence="3 4">
    <name type="scientific">Acinetobacter johnsonii</name>
    <dbReference type="NCBI Taxonomy" id="40214"/>
    <lineage>
        <taxon>Bacteria</taxon>
        <taxon>Pseudomonadati</taxon>
        <taxon>Pseudomonadota</taxon>
        <taxon>Gammaproteobacteria</taxon>
        <taxon>Moraxellales</taxon>
        <taxon>Moraxellaceae</taxon>
        <taxon>Acinetobacter</taxon>
    </lineage>
</organism>
<dbReference type="PANTHER" id="PTHR40396">
    <property type="entry name" value="ATPASE-LIKE PROTEIN"/>
    <property type="match status" value="1"/>
</dbReference>
<dbReference type="Proteomes" id="UP000595107">
    <property type="component" value="Chromosome"/>
</dbReference>
<gene>
    <name evidence="2" type="ORF">I6G67_03000</name>
    <name evidence="3" type="ORF">NCTC10308_02163</name>
</gene>
<dbReference type="Proteomes" id="UP000254227">
    <property type="component" value="Unassembled WGS sequence"/>
</dbReference>
<keyword evidence="3" id="KW-0067">ATP-binding</keyword>
<reference evidence="2 5" key="2">
    <citation type="submission" date="2020-12" db="EMBL/GenBank/DDBJ databases">
        <title>FDA dAtabase for Regulatory Grade micrObial Sequences (FDA-ARGOS): Supporting development and validation of Infectious Disease Dx tests.</title>
        <authorList>
            <person name="Sproer C."/>
            <person name="Gronow S."/>
            <person name="Severitt S."/>
            <person name="Schroder I."/>
            <person name="Tallon L."/>
            <person name="Sadzewicz L."/>
            <person name="Zhao X."/>
            <person name="Boylan J."/>
            <person name="Ott S."/>
            <person name="Bowen H."/>
            <person name="Vavikolanu K."/>
            <person name="Mehta A."/>
            <person name="Aluvathingal J."/>
            <person name="Nadendla S."/>
            <person name="Lowell S."/>
            <person name="Myers T."/>
            <person name="Yan Y."/>
            <person name="Sichtig H."/>
        </authorList>
    </citation>
    <scope>NUCLEOTIDE SEQUENCE [LARGE SCALE GENOMIC DNA]</scope>
    <source>
        <strain evidence="2 5">FDAARGOS_910</strain>
    </source>
</reference>
<dbReference type="Gene3D" id="3.40.50.300">
    <property type="entry name" value="P-loop containing nucleotide triphosphate hydrolases"/>
    <property type="match status" value="1"/>
</dbReference>
<sequence>MLTKFTVHNFRRFEKPITLDWKAANYEFNQECIKKNYVKTALIYGKNGTGKTNFAWAIFDIVSHITDNNCNALPKNNYLNANSDIEFATFEYEFLFENSVIHYSYKKNSDAILISENLKIDNIEYISSKIGSQFTCNLKGTENLNKTLDKDNKISAVKYIFNNSQLDRRNTQNKAFSQFIEFINGMLMFRTLFDSFSYIGYKNGSDHIYRDILKKGNLKDFEVFLNDCEIQCELAETFSDSEPTIGFKFKNKIIPISSIGSTGTKSLALFYFWWQEIRDGKISFLFIDEFDSSYHFKLSRQIVKRLKEVSSQVVLTTHNTTLLDNDLIRPDCGFKISESGITSLHNSTSKDIRLAHNLEKMYRAGSFE</sequence>
<evidence type="ECO:0000313" key="5">
    <source>
        <dbReference type="Proteomes" id="UP000595107"/>
    </source>
</evidence>
<dbReference type="InterPro" id="IPR027417">
    <property type="entry name" value="P-loop_NTPase"/>
</dbReference>
<dbReference type="EMBL" id="CP065666">
    <property type="protein sequence ID" value="QPS04480.1"/>
    <property type="molecule type" value="Genomic_DNA"/>
</dbReference>
<evidence type="ECO:0000259" key="1">
    <source>
        <dbReference type="Pfam" id="PF13304"/>
    </source>
</evidence>
<proteinExistence type="predicted"/>
<dbReference type="GO" id="GO:0005524">
    <property type="term" value="F:ATP binding"/>
    <property type="evidence" value="ECO:0007669"/>
    <property type="project" value="UniProtKB-KW"/>
</dbReference>
<keyword evidence="3" id="KW-0547">Nucleotide-binding</keyword>